<organism evidence="1">
    <name type="scientific">Anguilla anguilla</name>
    <name type="common">European freshwater eel</name>
    <name type="synonym">Muraena anguilla</name>
    <dbReference type="NCBI Taxonomy" id="7936"/>
    <lineage>
        <taxon>Eukaryota</taxon>
        <taxon>Metazoa</taxon>
        <taxon>Chordata</taxon>
        <taxon>Craniata</taxon>
        <taxon>Vertebrata</taxon>
        <taxon>Euteleostomi</taxon>
        <taxon>Actinopterygii</taxon>
        <taxon>Neopterygii</taxon>
        <taxon>Teleostei</taxon>
        <taxon>Anguilliformes</taxon>
        <taxon>Anguillidae</taxon>
        <taxon>Anguilla</taxon>
    </lineage>
</organism>
<protein>
    <submittedName>
        <fullName evidence="1">Uncharacterized protein</fullName>
    </submittedName>
</protein>
<proteinExistence type="predicted"/>
<dbReference type="AlphaFoldDB" id="A0A0E9UHN6"/>
<sequence length="34" mass="4255">MFVLHKCYELFFDVLKEIKTLKCLEIQHPFYKCF</sequence>
<reference evidence="1" key="1">
    <citation type="submission" date="2014-11" db="EMBL/GenBank/DDBJ databases">
        <authorList>
            <person name="Amaro Gonzalez C."/>
        </authorList>
    </citation>
    <scope>NUCLEOTIDE SEQUENCE</scope>
</reference>
<name>A0A0E9UHN6_ANGAN</name>
<dbReference type="EMBL" id="GBXM01043285">
    <property type="protein sequence ID" value="JAH65292.1"/>
    <property type="molecule type" value="Transcribed_RNA"/>
</dbReference>
<evidence type="ECO:0000313" key="1">
    <source>
        <dbReference type="EMBL" id="JAH65292.1"/>
    </source>
</evidence>
<reference evidence="1" key="2">
    <citation type="journal article" date="2015" name="Fish Shellfish Immunol.">
        <title>Early steps in the European eel (Anguilla anguilla)-Vibrio vulnificus interaction in the gills: Role of the RtxA13 toxin.</title>
        <authorList>
            <person name="Callol A."/>
            <person name="Pajuelo D."/>
            <person name="Ebbesson L."/>
            <person name="Teles M."/>
            <person name="MacKenzie S."/>
            <person name="Amaro C."/>
        </authorList>
    </citation>
    <scope>NUCLEOTIDE SEQUENCE</scope>
</reference>
<accession>A0A0E9UHN6</accession>